<dbReference type="PANTHER" id="PTHR33336">
    <property type="entry name" value="QUINOL MONOOXYGENASE YGIN-RELATED"/>
    <property type="match status" value="1"/>
</dbReference>
<dbReference type="InterPro" id="IPR011008">
    <property type="entry name" value="Dimeric_a/b-barrel"/>
</dbReference>
<dbReference type="EMBL" id="LKTS01000017">
    <property type="protein sequence ID" value="PKD19070.1"/>
    <property type="molecule type" value="Genomic_DNA"/>
</dbReference>
<reference evidence="2 3" key="1">
    <citation type="submission" date="2015-10" db="EMBL/GenBank/DDBJ databases">
        <title>Draft genome sequence of Salegentibacter salinarum KCTC 12975.</title>
        <authorList>
            <person name="Lin W."/>
            <person name="Zheng Q."/>
        </authorList>
    </citation>
    <scope>NUCLEOTIDE SEQUENCE [LARGE SCALE GENOMIC DNA]</scope>
    <source>
        <strain evidence="2 3">KCTC 12975</strain>
    </source>
</reference>
<dbReference type="STRING" id="447422.SAMN05660903_03493"/>
<dbReference type="SUPFAM" id="SSF54909">
    <property type="entry name" value="Dimeric alpha+beta barrel"/>
    <property type="match status" value="1"/>
</dbReference>
<feature type="domain" description="ABM" evidence="1">
    <location>
        <begin position="36"/>
        <end position="126"/>
    </location>
</feature>
<gene>
    <name evidence="2" type="ORF">APR41_16790</name>
</gene>
<dbReference type="Pfam" id="PF03992">
    <property type="entry name" value="ABM"/>
    <property type="match status" value="1"/>
</dbReference>
<organism evidence="2 3">
    <name type="scientific">Salegentibacter salinarum</name>
    <dbReference type="NCBI Taxonomy" id="447422"/>
    <lineage>
        <taxon>Bacteria</taxon>
        <taxon>Pseudomonadati</taxon>
        <taxon>Bacteroidota</taxon>
        <taxon>Flavobacteriia</taxon>
        <taxon>Flavobacteriales</taxon>
        <taxon>Flavobacteriaceae</taxon>
        <taxon>Salegentibacter</taxon>
    </lineage>
</organism>
<dbReference type="OrthoDB" id="9812754at2"/>
<dbReference type="PROSITE" id="PS51725">
    <property type="entry name" value="ABM"/>
    <property type="match status" value="1"/>
</dbReference>
<dbReference type="Proteomes" id="UP000232673">
    <property type="component" value="Unassembled WGS sequence"/>
</dbReference>
<accession>A0A2N0TWG2</accession>
<keyword evidence="2" id="KW-0560">Oxidoreductase</keyword>
<keyword evidence="3" id="KW-1185">Reference proteome</keyword>
<dbReference type="Gene3D" id="3.30.70.100">
    <property type="match status" value="1"/>
</dbReference>
<proteinExistence type="predicted"/>
<evidence type="ECO:0000313" key="3">
    <source>
        <dbReference type="Proteomes" id="UP000232673"/>
    </source>
</evidence>
<name>A0A2N0TWG2_9FLAO</name>
<protein>
    <submittedName>
        <fullName evidence="2">Antibiotic biosynthesis monooxygenase</fullName>
    </submittedName>
</protein>
<sequence>MKSLKTQLSILTIILCFSACKENNASNDDFSTKERLIRIAELEIYPEYLEEYKVILKEEAEASVRVEPGVVSIFPMYQKEEPNQIRILEIYADEKAYEAHLETPHFKYYKNNTQKMVKSLRLIDMNAIDEESMPEIFKKIQGLD</sequence>
<dbReference type="InterPro" id="IPR050744">
    <property type="entry name" value="AI-2_Isomerase_LsrG"/>
</dbReference>
<evidence type="ECO:0000313" key="2">
    <source>
        <dbReference type="EMBL" id="PKD19070.1"/>
    </source>
</evidence>
<dbReference type="RefSeq" id="WP_079714466.1">
    <property type="nucleotide sequence ID" value="NZ_FUZC01000020.1"/>
</dbReference>
<dbReference type="GO" id="GO:0004497">
    <property type="term" value="F:monooxygenase activity"/>
    <property type="evidence" value="ECO:0007669"/>
    <property type="project" value="UniProtKB-KW"/>
</dbReference>
<evidence type="ECO:0000259" key="1">
    <source>
        <dbReference type="PROSITE" id="PS51725"/>
    </source>
</evidence>
<comment type="caution">
    <text evidence="2">The sequence shown here is derived from an EMBL/GenBank/DDBJ whole genome shotgun (WGS) entry which is preliminary data.</text>
</comment>
<dbReference type="InterPro" id="IPR007138">
    <property type="entry name" value="ABM_dom"/>
</dbReference>
<dbReference type="PANTHER" id="PTHR33336:SF3">
    <property type="entry name" value="ABM DOMAIN-CONTAINING PROTEIN"/>
    <property type="match status" value="1"/>
</dbReference>
<keyword evidence="2" id="KW-0503">Monooxygenase</keyword>
<dbReference type="AlphaFoldDB" id="A0A2N0TWG2"/>